<keyword evidence="1" id="KW-0175">Coiled coil</keyword>
<feature type="non-terminal residue" evidence="4">
    <location>
        <position position="347"/>
    </location>
</feature>
<organism evidence="4 5">
    <name type="scientific">Cymbomonas tetramitiformis</name>
    <dbReference type="NCBI Taxonomy" id="36881"/>
    <lineage>
        <taxon>Eukaryota</taxon>
        <taxon>Viridiplantae</taxon>
        <taxon>Chlorophyta</taxon>
        <taxon>Pyramimonadophyceae</taxon>
        <taxon>Pyramimonadales</taxon>
        <taxon>Pyramimonadaceae</taxon>
        <taxon>Cymbomonas</taxon>
    </lineage>
</organism>
<sequence length="347" mass="38195">MTLIVTSHVVEASVETSQTTCDCSCAQQDSKVSKLTAELEAAHRVIQQLEQSTRGLDELKRDHAEISKSLMQVRASTQAHTWSFPLPVNVSSAAADRSGPLWFVRESFVRASVLWTEPSNEDLKASKAAVKGMSGLDRHRARAGALFLDLRVLLARIIGELQKHLTETVKPTLAEGMRSVYSHVDALTENLMKMGKPQTRGVRKPGSGKDSKESTMDRIRSLEKETQLSLGLRGMLPVHPLMFRSCLVFGALFTVAIVIKLLSFMLFKLNSRRKARPMTAAGDHEHDKFETGPRPPKPKPRTPSSKPLPPGNWDPSTKVLVPGWSVDDILDPVPSAALSKLDLRGVP</sequence>
<feature type="compositionally biased region" description="Basic and acidic residues" evidence="2">
    <location>
        <begin position="282"/>
        <end position="291"/>
    </location>
</feature>
<gene>
    <name evidence="4" type="ORF">CYMTET_20892</name>
</gene>
<name>A0AAE0L3S2_9CHLO</name>
<proteinExistence type="predicted"/>
<reference evidence="4 5" key="1">
    <citation type="journal article" date="2015" name="Genome Biol. Evol.">
        <title>Comparative Genomics of a Bacterivorous Green Alga Reveals Evolutionary Causalities and Consequences of Phago-Mixotrophic Mode of Nutrition.</title>
        <authorList>
            <person name="Burns J.A."/>
            <person name="Paasch A."/>
            <person name="Narechania A."/>
            <person name="Kim E."/>
        </authorList>
    </citation>
    <scope>NUCLEOTIDE SEQUENCE [LARGE SCALE GENOMIC DNA]</scope>
    <source>
        <strain evidence="4 5">PLY_AMNH</strain>
    </source>
</reference>
<dbReference type="EMBL" id="LGRX02010232">
    <property type="protein sequence ID" value="KAK3270724.1"/>
    <property type="molecule type" value="Genomic_DNA"/>
</dbReference>
<keyword evidence="5" id="KW-1185">Reference proteome</keyword>
<feature type="coiled-coil region" evidence="1">
    <location>
        <begin position="32"/>
        <end position="62"/>
    </location>
</feature>
<dbReference type="AlphaFoldDB" id="A0AAE0L3S2"/>
<dbReference type="Proteomes" id="UP001190700">
    <property type="component" value="Unassembled WGS sequence"/>
</dbReference>
<feature type="compositionally biased region" description="Basic and acidic residues" evidence="2">
    <location>
        <begin position="207"/>
        <end position="217"/>
    </location>
</feature>
<evidence type="ECO:0000256" key="3">
    <source>
        <dbReference type="SAM" id="Phobius"/>
    </source>
</evidence>
<evidence type="ECO:0000256" key="1">
    <source>
        <dbReference type="SAM" id="Coils"/>
    </source>
</evidence>
<protein>
    <submittedName>
        <fullName evidence="4">Uncharacterized protein</fullName>
    </submittedName>
</protein>
<comment type="caution">
    <text evidence="4">The sequence shown here is derived from an EMBL/GenBank/DDBJ whole genome shotgun (WGS) entry which is preliminary data.</text>
</comment>
<evidence type="ECO:0000256" key="2">
    <source>
        <dbReference type="SAM" id="MobiDB-lite"/>
    </source>
</evidence>
<feature type="region of interest" description="Disordered" evidence="2">
    <location>
        <begin position="275"/>
        <end position="316"/>
    </location>
</feature>
<evidence type="ECO:0000313" key="5">
    <source>
        <dbReference type="Proteomes" id="UP001190700"/>
    </source>
</evidence>
<evidence type="ECO:0000313" key="4">
    <source>
        <dbReference type="EMBL" id="KAK3270724.1"/>
    </source>
</evidence>
<accession>A0AAE0L3S2</accession>
<keyword evidence="3" id="KW-0812">Transmembrane</keyword>
<feature type="transmembrane region" description="Helical" evidence="3">
    <location>
        <begin position="247"/>
        <end position="267"/>
    </location>
</feature>
<feature type="region of interest" description="Disordered" evidence="2">
    <location>
        <begin position="197"/>
        <end position="217"/>
    </location>
</feature>
<keyword evidence="3" id="KW-0472">Membrane</keyword>
<keyword evidence="3" id="KW-1133">Transmembrane helix</keyword>